<protein>
    <submittedName>
        <fullName evidence="1">Gag Pol polyprotein</fullName>
    </submittedName>
</protein>
<dbReference type="PANTHER" id="PTHR47331">
    <property type="entry name" value="PHD-TYPE DOMAIN-CONTAINING PROTEIN"/>
    <property type="match status" value="1"/>
</dbReference>
<dbReference type="PANTHER" id="PTHR47331:SF5">
    <property type="entry name" value="RIBONUCLEASE H"/>
    <property type="match status" value="1"/>
</dbReference>
<dbReference type="EMBL" id="WJBH02000302">
    <property type="protein sequence ID" value="KAI9549413.1"/>
    <property type="molecule type" value="Genomic_DNA"/>
</dbReference>
<keyword evidence="2" id="KW-1185">Reference proteome</keyword>
<evidence type="ECO:0000313" key="1">
    <source>
        <dbReference type="EMBL" id="KAI9549413.1"/>
    </source>
</evidence>
<evidence type="ECO:0000313" key="2">
    <source>
        <dbReference type="Proteomes" id="UP000820818"/>
    </source>
</evidence>
<organism evidence="1 2">
    <name type="scientific">Daphnia sinensis</name>
    <dbReference type="NCBI Taxonomy" id="1820382"/>
    <lineage>
        <taxon>Eukaryota</taxon>
        <taxon>Metazoa</taxon>
        <taxon>Ecdysozoa</taxon>
        <taxon>Arthropoda</taxon>
        <taxon>Crustacea</taxon>
        <taxon>Branchiopoda</taxon>
        <taxon>Diplostraca</taxon>
        <taxon>Cladocera</taxon>
        <taxon>Anomopoda</taxon>
        <taxon>Daphniidae</taxon>
        <taxon>Daphnia</taxon>
        <taxon>Daphnia similis group</taxon>
    </lineage>
</organism>
<comment type="caution">
    <text evidence="1">The sequence shown here is derived from an EMBL/GenBank/DDBJ whole genome shotgun (WGS) entry which is preliminary data.</text>
</comment>
<proteinExistence type="predicted"/>
<accession>A0AAD5KTD0</accession>
<gene>
    <name evidence="1" type="ORF">GHT06_004460</name>
</gene>
<dbReference type="Proteomes" id="UP000820818">
    <property type="component" value="Unassembled WGS sequence"/>
</dbReference>
<name>A0AAD5KTD0_9CRUS</name>
<reference evidence="1" key="1">
    <citation type="submission" date="2022-05" db="EMBL/GenBank/DDBJ databases">
        <title>A multi-omics perspective on studying reproductive biology in Daphnia sinensis.</title>
        <authorList>
            <person name="Jia J."/>
        </authorList>
    </citation>
    <scope>NUCLEOTIDE SEQUENCE</scope>
    <source>
        <strain evidence="1">WSL</strain>
    </source>
</reference>
<sequence>MWKTDNVNLPNNRATALKRFYSMERRFQRDEDFARKYDAVVKEYISLDHARLLTTDELRNRSSKTWYLPHHGVLSQLQLYDESSSCFRRRR</sequence>
<dbReference type="AlphaFoldDB" id="A0AAD5KTD0"/>